<dbReference type="Proteomes" id="UP001108025">
    <property type="component" value="Unassembled WGS sequence"/>
</dbReference>
<keyword evidence="2" id="KW-1185">Reference proteome</keyword>
<reference evidence="1" key="1">
    <citation type="submission" date="2021-11" db="EMBL/GenBank/DDBJ databases">
        <title>Description of novel Chryseobacterium species.</title>
        <authorList>
            <person name="Saticioglu I.B."/>
            <person name="Ay H."/>
            <person name="Altun S."/>
            <person name="Duman M."/>
        </authorList>
    </citation>
    <scope>NUCLEOTIDE SEQUENCE</scope>
    <source>
        <strain evidence="1">C-17</strain>
    </source>
</reference>
<name>A0A9Q3YXK4_9FLAO</name>
<dbReference type="EMBL" id="JAJNAY010000003">
    <property type="protein sequence ID" value="MCD1119099.1"/>
    <property type="molecule type" value="Genomic_DNA"/>
</dbReference>
<dbReference type="RefSeq" id="WP_034751562.1">
    <property type="nucleotide sequence ID" value="NZ_JAJNAY010000003.1"/>
</dbReference>
<proteinExistence type="predicted"/>
<sequence>MPNAINVTPKKWSNIKILFDDGIYSVIFGKFENTPDKMGKRWNDNYPRQGSSATWYVEYDKFVPSTIQALIQYYEANQSRTSSEDQYLNDCRQIMSKL</sequence>
<organism evidence="1 2">
    <name type="scientific">Chryseobacterium turcicum</name>
    <dbReference type="NCBI Taxonomy" id="2898076"/>
    <lineage>
        <taxon>Bacteria</taxon>
        <taxon>Pseudomonadati</taxon>
        <taxon>Bacteroidota</taxon>
        <taxon>Flavobacteriia</taxon>
        <taxon>Flavobacteriales</taxon>
        <taxon>Weeksellaceae</taxon>
        <taxon>Chryseobacterium group</taxon>
        <taxon>Chryseobacterium</taxon>
    </lineage>
</organism>
<dbReference type="AlphaFoldDB" id="A0A9Q3YXK4"/>
<evidence type="ECO:0000313" key="1">
    <source>
        <dbReference type="EMBL" id="MCD1119099.1"/>
    </source>
</evidence>
<gene>
    <name evidence="1" type="ORF">LO744_19835</name>
</gene>
<accession>A0A9Q3YXK4</accession>
<comment type="caution">
    <text evidence="1">The sequence shown here is derived from an EMBL/GenBank/DDBJ whole genome shotgun (WGS) entry which is preliminary data.</text>
</comment>
<protein>
    <submittedName>
        <fullName evidence="1">Uncharacterized protein</fullName>
    </submittedName>
</protein>
<evidence type="ECO:0000313" key="2">
    <source>
        <dbReference type="Proteomes" id="UP001108025"/>
    </source>
</evidence>